<feature type="transmembrane region" description="Helical" evidence="7">
    <location>
        <begin position="71"/>
        <end position="88"/>
    </location>
</feature>
<dbReference type="RefSeq" id="WP_338182221.1">
    <property type="nucleotide sequence ID" value="NZ_JAEKNQ010000058.1"/>
</dbReference>
<evidence type="ECO:0000256" key="5">
    <source>
        <dbReference type="ARBA" id="ARBA00022989"/>
    </source>
</evidence>
<organism evidence="9 10">
    <name type="scientific">Candidatus Dormiibacter inghamiae</name>
    <dbReference type="NCBI Taxonomy" id="3127013"/>
    <lineage>
        <taxon>Bacteria</taxon>
        <taxon>Bacillati</taxon>
        <taxon>Candidatus Dormiibacterota</taxon>
        <taxon>Candidatus Dormibacteria</taxon>
        <taxon>Candidatus Dormibacterales</taxon>
        <taxon>Candidatus Dormibacteraceae</taxon>
        <taxon>Candidatus Dormiibacter</taxon>
    </lineage>
</organism>
<evidence type="ECO:0000256" key="1">
    <source>
        <dbReference type="ARBA" id="ARBA00004651"/>
    </source>
</evidence>
<dbReference type="EMBL" id="JAEKNQ010000058">
    <property type="protein sequence ID" value="MBJ7604486.1"/>
    <property type="molecule type" value="Genomic_DNA"/>
</dbReference>
<feature type="transmembrane region" description="Helical" evidence="7">
    <location>
        <begin position="179"/>
        <end position="200"/>
    </location>
</feature>
<protein>
    <submittedName>
        <fullName evidence="9">DMT family transporter</fullName>
    </submittedName>
</protein>
<dbReference type="Proteomes" id="UP000620075">
    <property type="component" value="Unassembled WGS sequence"/>
</dbReference>
<dbReference type="InterPro" id="IPR051258">
    <property type="entry name" value="Diverse_Substrate_Transporter"/>
</dbReference>
<evidence type="ECO:0000256" key="4">
    <source>
        <dbReference type="ARBA" id="ARBA00022692"/>
    </source>
</evidence>
<feature type="domain" description="EamA" evidence="8">
    <location>
        <begin position="149"/>
        <end position="277"/>
    </location>
</feature>
<comment type="caution">
    <text evidence="9">The sequence shown here is derived from an EMBL/GenBank/DDBJ whole genome shotgun (WGS) entry which is preliminary data.</text>
</comment>
<evidence type="ECO:0000256" key="6">
    <source>
        <dbReference type="ARBA" id="ARBA00023136"/>
    </source>
</evidence>
<dbReference type="Pfam" id="PF00892">
    <property type="entry name" value="EamA"/>
    <property type="match status" value="2"/>
</dbReference>
<name>A0A934KJ12_9BACT</name>
<dbReference type="PANTHER" id="PTHR42920">
    <property type="entry name" value="OS03G0707200 PROTEIN-RELATED"/>
    <property type="match status" value="1"/>
</dbReference>
<feature type="transmembrane region" description="Helical" evidence="7">
    <location>
        <begin position="263"/>
        <end position="282"/>
    </location>
</feature>
<proteinExistence type="inferred from homology"/>
<dbReference type="PANTHER" id="PTHR42920:SF5">
    <property type="entry name" value="EAMA DOMAIN-CONTAINING PROTEIN"/>
    <property type="match status" value="1"/>
</dbReference>
<dbReference type="SUPFAM" id="SSF103481">
    <property type="entry name" value="Multidrug resistance efflux transporter EmrE"/>
    <property type="match status" value="2"/>
</dbReference>
<keyword evidence="4 7" id="KW-0812">Transmembrane</keyword>
<keyword evidence="6 7" id="KW-0472">Membrane</keyword>
<feature type="transmembrane region" description="Helical" evidence="7">
    <location>
        <begin position="206"/>
        <end position="225"/>
    </location>
</feature>
<dbReference type="InterPro" id="IPR037185">
    <property type="entry name" value="EmrE-like"/>
</dbReference>
<keyword evidence="5 7" id="KW-1133">Transmembrane helix</keyword>
<keyword evidence="3" id="KW-1003">Cell membrane</keyword>
<evidence type="ECO:0000256" key="7">
    <source>
        <dbReference type="SAM" id="Phobius"/>
    </source>
</evidence>
<evidence type="ECO:0000256" key="3">
    <source>
        <dbReference type="ARBA" id="ARBA00022475"/>
    </source>
</evidence>
<gene>
    <name evidence="9" type="ORF">JF888_15100</name>
</gene>
<evidence type="ECO:0000313" key="9">
    <source>
        <dbReference type="EMBL" id="MBJ7604486.1"/>
    </source>
</evidence>
<feature type="transmembrane region" description="Helical" evidence="7">
    <location>
        <begin position="126"/>
        <end position="146"/>
    </location>
</feature>
<feature type="transmembrane region" description="Helical" evidence="7">
    <location>
        <begin position="44"/>
        <end position="62"/>
    </location>
</feature>
<feature type="transmembrane region" description="Helical" evidence="7">
    <location>
        <begin position="152"/>
        <end position="172"/>
    </location>
</feature>
<comment type="subcellular location">
    <subcellularLocation>
        <location evidence="1">Cell membrane</location>
        <topology evidence="1">Multi-pass membrane protein</topology>
    </subcellularLocation>
</comment>
<dbReference type="GO" id="GO:0005886">
    <property type="term" value="C:plasma membrane"/>
    <property type="evidence" value="ECO:0007669"/>
    <property type="project" value="UniProtKB-SubCell"/>
</dbReference>
<accession>A0A934KJ12</accession>
<evidence type="ECO:0000256" key="2">
    <source>
        <dbReference type="ARBA" id="ARBA00007362"/>
    </source>
</evidence>
<feature type="transmembrane region" description="Helical" evidence="7">
    <location>
        <begin position="94"/>
        <end position="114"/>
    </location>
</feature>
<reference evidence="9 10" key="1">
    <citation type="submission" date="2020-10" db="EMBL/GenBank/DDBJ databases">
        <title>Ca. Dormibacterota MAGs.</title>
        <authorList>
            <person name="Montgomery K."/>
        </authorList>
    </citation>
    <scope>NUCLEOTIDE SEQUENCE [LARGE SCALE GENOMIC DNA]</scope>
    <source>
        <strain evidence="9">SC8811_S16_3</strain>
    </source>
</reference>
<dbReference type="InterPro" id="IPR000620">
    <property type="entry name" value="EamA_dom"/>
</dbReference>
<dbReference type="AlphaFoldDB" id="A0A934KJ12"/>
<evidence type="ECO:0000313" key="10">
    <source>
        <dbReference type="Proteomes" id="UP000620075"/>
    </source>
</evidence>
<sequence>MIVRLSGGGRAPLFVYLPALLAVTAVWGWTFVLVKNAIATYPTLPFLALRFALAAALLAAVVRRLPSRRELLFGGAIGMALASGYLVQTLGLQFISPGNAGLITGLFVVFTPLFQRFIGVPLRPVTIVAVLLALAGTALLSGGLAGLGLGDLLVLGCAVAFAVHIVLLGRWAPHLSAPALTLVQLFTCAFAFALGGAFQFRWPSPSVWFAIAVTGLLASALAFLIQTWVQRRLPPIQTALVLTTEPAWALLFAFLLAGQRLTLFSALGAGLVLLAIVGHEAVRALQSRAGAGGAQPVRKNAAGGP</sequence>
<feature type="domain" description="EamA" evidence="8">
    <location>
        <begin position="19"/>
        <end position="141"/>
    </location>
</feature>
<comment type="similarity">
    <text evidence="2">Belongs to the EamA transporter family.</text>
</comment>
<feature type="transmembrane region" description="Helical" evidence="7">
    <location>
        <begin position="12"/>
        <end position="32"/>
    </location>
</feature>
<evidence type="ECO:0000259" key="8">
    <source>
        <dbReference type="Pfam" id="PF00892"/>
    </source>
</evidence>
<feature type="transmembrane region" description="Helical" evidence="7">
    <location>
        <begin position="237"/>
        <end position="257"/>
    </location>
</feature>